<keyword evidence="2" id="KW-0067">ATP-binding</keyword>
<evidence type="ECO:0000259" key="7">
    <source>
        <dbReference type="PROSITE" id="PS50045"/>
    </source>
</evidence>
<dbReference type="InterPro" id="IPR011006">
    <property type="entry name" value="CheY-like_superfamily"/>
</dbReference>
<keyword evidence="3" id="KW-0805">Transcription regulation</keyword>
<dbReference type="InterPro" id="IPR025662">
    <property type="entry name" value="Sigma_54_int_dom_ATP-bd_1"/>
</dbReference>
<evidence type="ECO:0000256" key="4">
    <source>
        <dbReference type="ARBA" id="ARBA00023125"/>
    </source>
</evidence>
<dbReference type="AlphaFoldDB" id="A0A0F9D8F3"/>
<dbReference type="FunFam" id="1.10.8.60:FF:000014">
    <property type="entry name" value="DNA-binding transcriptional regulator NtrC"/>
    <property type="match status" value="1"/>
</dbReference>
<dbReference type="SMART" id="SM00382">
    <property type="entry name" value="AAA"/>
    <property type="match status" value="1"/>
</dbReference>
<reference evidence="9" key="1">
    <citation type="journal article" date="2015" name="Nature">
        <title>Complex archaea that bridge the gap between prokaryotes and eukaryotes.</title>
        <authorList>
            <person name="Spang A."/>
            <person name="Saw J.H."/>
            <person name="Jorgensen S.L."/>
            <person name="Zaremba-Niedzwiedzka K."/>
            <person name="Martijn J."/>
            <person name="Lind A.E."/>
            <person name="van Eijk R."/>
            <person name="Schleper C."/>
            <person name="Guy L."/>
            <person name="Ettema T.J."/>
        </authorList>
    </citation>
    <scope>NUCLEOTIDE SEQUENCE</scope>
</reference>
<dbReference type="InterPro" id="IPR025944">
    <property type="entry name" value="Sigma_54_int_dom_CS"/>
</dbReference>
<accession>A0A0F9D8F3</accession>
<dbReference type="PROSITE" id="PS50045">
    <property type="entry name" value="SIGMA54_INTERACT_4"/>
    <property type="match status" value="1"/>
</dbReference>
<dbReference type="GO" id="GO:0005524">
    <property type="term" value="F:ATP binding"/>
    <property type="evidence" value="ECO:0007669"/>
    <property type="project" value="UniProtKB-KW"/>
</dbReference>
<evidence type="ECO:0000259" key="8">
    <source>
        <dbReference type="PROSITE" id="PS50110"/>
    </source>
</evidence>
<gene>
    <name evidence="9" type="ORF">LCGC14_2576410</name>
</gene>
<dbReference type="InterPro" id="IPR058031">
    <property type="entry name" value="AAA_lid_NorR"/>
</dbReference>
<proteinExistence type="predicted"/>
<dbReference type="PROSITE" id="PS00688">
    <property type="entry name" value="SIGMA54_INTERACT_3"/>
    <property type="match status" value="1"/>
</dbReference>
<dbReference type="PANTHER" id="PTHR32071">
    <property type="entry name" value="TRANSCRIPTIONAL REGULATORY PROTEIN"/>
    <property type="match status" value="1"/>
</dbReference>
<dbReference type="SUPFAM" id="SSF52172">
    <property type="entry name" value="CheY-like"/>
    <property type="match status" value="1"/>
</dbReference>
<evidence type="ECO:0008006" key="10">
    <source>
        <dbReference type="Google" id="ProtNLM"/>
    </source>
</evidence>
<keyword evidence="1" id="KW-0547">Nucleotide-binding</keyword>
<dbReference type="Gene3D" id="3.40.50.2300">
    <property type="match status" value="1"/>
</dbReference>
<evidence type="ECO:0000313" key="9">
    <source>
        <dbReference type="EMBL" id="KKL08383.1"/>
    </source>
</evidence>
<dbReference type="Pfam" id="PF00072">
    <property type="entry name" value="Response_reg"/>
    <property type="match status" value="1"/>
</dbReference>
<dbReference type="GO" id="GO:0003677">
    <property type="term" value="F:DNA binding"/>
    <property type="evidence" value="ECO:0007669"/>
    <property type="project" value="UniProtKB-KW"/>
</dbReference>
<dbReference type="GO" id="GO:0006355">
    <property type="term" value="P:regulation of DNA-templated transcription"/>
    <property type="evidence" value="ECO:0007669"/>
    <property type="project" value="InterPro"/>
</dbReference>
<keyword evidence="5" id="KW-0010">Activator</keyword>
<dbReference type="Gene3D" id="3.40.50.300">
    <property type="entry name" value="P-loop containing nucleotide triphosphate hydrolases"/>
    <property type="match status" value="1"/>
</dbReference>
<dbReference type="Pfam" id="PF25601">
    <property type="entry name" value="AAA_lid_14"/>
    <property type="match status" value="1"/>
</dbReference>
<dbReference type="FunFam" id="3.40.50.300:FF:000006">
    <property type="entry name" value="DNA-binding transcriptional regulator NtrC"/>
    <property type="match status" value="1"/>
</dbReference>
<feature type="domain" description="Sigma-54 factor interaction" evidence="7">
    <location>
        <begin position="145"/>
        <end position="380"/>
    </location>
</feature>
<evidence type="ECO:0000256" key="2">
    <source>
        <dbReference type="ARBA" id="ARBA00022840"/>
    </source>
</evidence>
<keyword evidence="6" id="KW-0804">Transcription</keyword>
<dbReference type="PANTHER" id="PTHR32071:SF113">
    <property type="entry name" value="ALGINATE BIOSYNTHESIS TRANSCRIPTIONAL REGULATORY PROTEIN ALGB"/>
    <property type="match status" value="1"/>
</dbReference>
<dbReference type="InterPro" id="IPR001789">
    <property type="entry name" value="Sig_transdc_resp-reg_receiver"/>
</dbReference>
<dbReference type="Gene3D" id="1.10.8.60">
    <property type="match status" value="1"/>
</dbReference>
<dbReference type="InterPro" id="IPR002078">
    <property type="entry name" value="Sigma_54_int"/>
</dbReference>
<feature type="domain" description="Response regulatory" evidence="8">
    <location>
        <begin position="6"/>
        <end position="121"/>
    </location>
</feature>
<protein>
    <recommendedName>
        <fullName evidence="10">Sigma-54-dependent Fis family transcriptional regulator</fullName>
    </recommendedName>
</protein>
<dbReference type="SMART" id="SM00448">
    <property type="entry name" value="REC"/>
    <property type="match status" value="1"/>
</dbReference>
<dbReference type="PROSITE" id="PS00676">
    <property type="entry name" value="SIGMA54_INTERACT_2"/>
    <property type="match status" value="1"/>
</dbReference>
<dbReference type="EMBL" id="LAZR01042898">
    <property type="protein sequence ID" value="KKL08383.1"/>
    <property type="molecule type" value="Genomic_DNA"/>
</dbReference>
<name>A0A0F9D8F3_9ZZZZ</name>
<dbReference type="SUPFAM" id="SSF52540">
    <property type="entry name" value="P-loop containing nucleoside triphosphate hydrolases"/>
    <property type="match status" value="1"/>
</dbReference>
<dbReference type="CDD" id="cd00009">
    <property type="entry name" value="AAA"/>
    <property type="match status" value="1"/>
</dbReference>
<evidence type="ECO:0000256" key="1">
    <source>
        <dbReference type="ARBA" id="ARBA00022741"/>
    </source>
</evidence>
<organism evidence="9">
    <name type="scientific">marine sediment metagenome</name>
    <dbReference type="NCBI Taxonomy" id="412755"/>
    <lineage>
        <taxon>unclassified sequences</taxon>
        <taxon>metagenomes</taxon>
        <taxon>ecological metagenomes</taxon>
    </lineage>
</organism>
<sequence>MKRKGKIFLLDDEELIISVLSKTLKKEGYEVYAETKTDNVINKIESWEADVVLLDIRMPGQNGMDILRDIKKDNGIDTQVVMLTADDNIETAVKAMKMGAADYLTKPFNTDEVKMVIRNIFEKEDLKQEVHFLRKAYSEAFEREFVGQSKAIKTLEENIQKMAQARVSTILLTGESGTGKELVARHIHKLMFRADSTGHAPFIAINCASIPESLLESQLFGYEKGSFTDAKSGNKGLFELANGGSILLDEIGEMRPDLQSKLLRVLEDRKIRHIGGKEEISFDATIIATTNRNISEAVNSGEFRKDLFFRLSTFYLHIVPLRERTDDIPLLISHFFSHYATKHNYKTVKGFSPEAEQTLISYGWPGNVRELKNLVERLVVLEKEDVIQPAHLPKWVFGQSIVTDRPLADDYWQPASRYLDDSPRTFATAVTGAIVGS</sequence>
<dbReference type="InterPro" id="IPR025943">
    <property type="entry name" value="Sigma_54_int_dom_ATP-bd_2"/>
</dbReference>
<evidence type="ECO:0000256" key="5">
    <source>
        <dbReference type="ARBA" id="ARBA00023159"/>
    </source>
</evidence>
<evidence type="ECO:0000256" key="3">
    <source>
        <dbReference type="ARBA" id="ARBA00023015"/>
    </source>
</evidence>
<dbReference type="InterPro" id="IPR003593">
    <property type="entry name" value="AAA+_ATPase"/>
</dbReference>
<dbReference type="PROSITE" id="PS00675">
    <property type="entry name" value="SIGMA54_INTERACT_1"/>
    <property type="match status" value="1"/>
</dbReference>
<dbReference type="InterPro" id="IPR027417">
    <property type="entry name" value="P-loop_NTPase"/>
</dbReference>
<dbReference type="GO" id="GO:0000160">
    <property type="term" value="P:phosphorelay signal transduction system"/>
    <property type="evidence" value="ECO:0007669"/>
    <property type="project" value="InterPro"/>
</dbReference>
<comment type="caution">
    <text evidence="9">The sequence shown here is derived from an EMBL/GenBank/DDBJ whole genome shotgun (WGS) entry which is preliminary data.</text>
</comment>
<evidence type="ECO:0000256" key="6">
    <source>
        <dbReference type="ARBA" id="ARBA00023163"/>
    </source>
</evidence>
<dbReference type="Pfam" id="PF00158">
    <property type="entry name" value="Sigma54_activat"/>
    <property type="match status" value="1"/>
</dbReference>
<dbReference type="PROSITE" id="PS50110">
    <property type="entry name" value="RESPONSE_REGULATORY"/>
    <property type="match status" value="1"/>
</dbReference>
<keyword evidence="4" id="KW-0238">DNA-binding</keyword>